<evidence type="ECO:0000256" key="2">
    <source>
        <dbReference type="ARBA" id="ARBA00022723"/>
    </source>
</evidence>
<accession>A0ABM1JIM5</accession>
<dbReference type="PANTHER" id="PTHR18952">
    <property type="entry name" value="CARBONIC ANHYDRASE"/>
    <property type="match status" value="1"/>
</dbReference>
<evidence type="ECO:0000256" key="3">
    <source>
        <dbReference type="ARBA" id="ARBA00022833"/>
    </source>
</evidence>
<sequence length="299" mass="34382">MESINPPWKLGMHVLLLLLLGGSYVSCEEWCYDKSSCGPRTWYSLGQCNGANQSPINIETRKAMPGSHLGPIDFIGYEDRLRPQLLVNNGHYAEVEMKSGAAIFGRGLPATYYLKSFHFHWDKSSAPGSEHAVNGKRYDIELHIVHTKNNMSTEQARKDPEGYAVLAFFLKKDNYAPKMNAWKTLSDLLEFIPEKGNSRQLHGEFSLGGLLKTVDDSHYYRYHGSLTTPPCSESVIWTIFPDPIPVSPQVVKKFTQSLYFTTRKEGRRMQNNFRPVQPFRNRKLFYFTESKYHHDPYQF</sequence>
<feature type="domain" description="Alpha-carbonic anhydrase" evidence="5">
    <location>
        <begin position="28"/>
        <end position="288"/>
    </location>
</feature>
<dbReference type="RefSeq" id="XP_015261312.1">
    <property type="nucleotide sequence ID" value="XM_015405826.1"/>
</dbReference>
<feature type="chain" id="PRO_5044961672" description="Carbonic anhydrase" evidence="4">
    <location>
        <begin position="28"/>
        <end position="299"/>
    </location>
</feature>
<dbReference type="InterPro" id="IPR001148">
    <property type="entry name" value="CA_dom"/>
</dbReference>
<evidence type="ECO:0000313" key="6">
    <source>
        <dbReference type="Proteomes" id="UP000694871"/>
    </source>
</evidence>
<comment type="similarity">
    <text evidence="1 4">Belongs to the alpha-carbonic anhydrase family.</text>
</comment>
<name>A0ABM1JIM5_GEKJA</name>
<feature type="signal peptide" evidence="4">
    <location>
        <begin position="1"/>
        <end position="27"/>
    </location>
</feature>
<keyword evidence="2 4" id="KW-0479">Metal-binding</keyword>
<dbReference type="GeneID" id="107105800"/>
<keyword evidence="4" id="KW-0732">Signal</keyword>
<keyword evidence="3 4" id="KW-0862">Zinc</keyword>
<comment type="function">
    <text evidence="4">Reversible hydration of carbon dioxide.</text>
</comment>
<evidence type="ECO:0000313" key="7">
    <source>
        <dbReference type="RefSeq" id="XP_015261312.1"/>
    </source>
</evidence>
<dbReference type="PROSITE" id="PS51144">
    <property type="entry name" value="ALPHA_CA_2"/>
    <property type="match status" value="1"/>
</dbReference>
<organism evidence="6 7">
    <name type="scientific">Gekko japonicus</name>
    <name type="common">Schlegel's Japanese gecko</name>
    <dbReference type="NCBI Taxonomy" id="146911"/>
    <lineage>
        <taxon>Eukaryota</taxon>
        <taxon>Metazoa</taxon>
        <taxon>Chordata</taxon>
        <taxon>Craniata</taxon>
        <taxon>Vertebrata</taxon>
        <taxon>Euteleostomi</taxon>
        <taxon>Lepidosauria</taxon>
        <taxon>Squamata</taxon>
        <taxon>Bifurcata</taxon>
        <taxon>Gekkota</taxon>
        <taxon>Gekkonidae</taxon>
        <taxon>Gekkoninae</taxon>
        <taxon>Gekko</taxon>
    </lineage>
</organism>
<gene>
    <name evidence="7" type="primary">LOC107105800</name>
</gene>
<protein>
    <recommendedName>
        <fullName evidence="4">Carbonic anhydrase</fullName>
        <ecNumber evidence="4">4.2.1.1</ecNumber>
    </recommendedName>
</protein>
<dbReference type="SMART" id="SM01057">
    <property type="entry name" value="Carb_anhydrase"/>
    <property type="match status" value="1"/>
</dbReference>
<reference evidence="7" key="1">
    <citation type="submission" date="2025-08" db="UniProtKB">
        <authorList>
            <consortium name="RefSeq"/>
        </authorList>
    </citation>
    <scope>IDENTIFICATION</scope>
</reference>
<dbReference type="InterPro" id="IPR018338">
    <property type="entry name" value="Carbonic_anhydrase_a-class_CS"/>
</dbReference>
<evidence type="ECO:0000256" key="4">
    <source>
        <dbReference type="RuleBase" id="RU367011"/>
    </source>
</evidence>
<dbReference type="PANTHER" id="PTHR18952:SF200">
    <property type="entry name" value="CARBONIC ANHYDRASE"/>
    <property type="match status" value="1"/>
</dbReference>
<dbReference type="SUPFAM" id="SSF51069">
    <property type="entry name" value="Carbonic anhydrase"/>
    <property type="match status" value="1"/>
</dbReference>
<dbReference type="Pfam" id="PF00194">
    <property type="entry name" value="Carb_anhydrase"/>
    <property type="match status" value="1"/>
</dbReference>
<evidence type="ECO:0000259" key="5">
    <source>
        <dbReference type="PROSITE" id="PS51144"/>
    </source>
</evidence>
<dbReference type="InterPro" id="IPR036398">
    <property type="entry name" value="CA_dom_sf"/>
</dbReference>
<dbReference type="Gene3D" id="3.10.200.10">
    <property type="entry name" value="Alpha carbonic anhydrase"/>
    <property type="match status" value="1"/>
</dbReference>
<dbReference type="InterPro" id="IPR023561">
    <property type="entry name" value="Carbonic_anhydrase_a-class"/>
</dbReference>
<comment type="catalytic activity">
    <reaction evidence="4">
        <text>hydrogencarbonate + H(+) = CO2 + H2O</text>
        <dbReference type="Rhea" id="RHEA:10748"/>
        <dbReference type="ChEBI" id="CHEBI:15377"/>
        <dbReference type="ChEBI" id="CHEBI:15378"/>
        <dbReference type="ChEBI" id="CHEBI:16526"/>
        <dbReference type="ChEBI" id="CHEBI:17544"/>
        <dbReference type="EC" id="4.2.1.1"/>
    </reaction>
</comment>
<keyword evidence="6" id="KW-1185">Reference proteome</keyword>
<keyword evidence="4" id="KW-0456">Lyase</keyword>
<evidence type="ECO:0000256" key="1">
    <source>
        <dbReference type="ARBA" id="ARBA00010718"/>
    </source>
</evidence>
<comment type="cofactor">
    <cofactor evidence="4">
        <name>Zn(2+)</name>
        <dbReference type="ChEBI" id="CHEBI:29105"/>
    </cofactor>
</comment>
<proteinExistence type="inferred from homology"/>
<dbReference type="Proteomes" id="UP000694871">
    <property type="component" value="Unplaced"/>
</dbReference>
<dbReference type="EC" id="4.2.1.1" evidence="4"/>
<dbReference type="PROSITE" id="PS00162">
    <property type="entry name" value="ALPHA_CA_1"/>
    <property type="match status" value="1"/>
</dbReference>